<dbReference type="VEuPathDB" id="VectorBase:CSON000455"/>
<dbReference type="GO" id="GO:0000938">
    <property type="term" value="C:GARP complex"/>
    <property type="evidence" value="ECO:0007669"/>
    <property type="project" value="InterPro"/>
</dbReference>
<dbReference type="Pfam" id="PF16854">
    <property type="entry name" value="VPS53_C"/>
    <property type="match status" value="1"/>
</dbReference>
<feature type="domain" description="Vps53 N-terminal" evidence="9">
    <location>
        <begin position="34"/>
        <end position="443"/>
    </location>
</feature>
<dbReference type="PANTHER" id="PTHR12820:SF0">
    <property type="entry name" value="VACUOLAR PROTEIN SORTING-ASSOCIATED PROTEIN 53 HOMOLOG"/>
    <property type="match status" value="1"/>
</dbReference>
<evidence type="ECO:0000256" key="3">
    <source>
        <dbReference type="ARBA" id="ARBA00008628"/>
    </source>
</evidence>
<keyword evidence="6" id="KW-0333">Golgi apparatus</keyword>
<sequence length="842" mass="96595">MNTNSCVQKIVLSDNVQKCIEQVLQNQDPLNAADFDSTDYINQLFPNEQSLSNIDDIINKMELQISELDDNIRGVVRSQSQTGEQGKQALQEAQTTIVQLFSQITDIKERAEKTELMVKEITADIKQLDCAKKNLTSAITILNHLHMLFGGVESLVTLAENRQYGEILNPLQAITEVNEYFKQYTEIPHIQSLSQRVTQIHTELASQITEDFKNCFSTNNTATNNANKMSMKQLTDACKVLSVLDPKVKRELLKWYVTLQLEEYVQLFHENQDIAWLDKIDKRYAWIKRKLLDFEDKYGKIFPMDWEVSERIAVHFCNITREELSNIMNKRRTEIDVKLLLFAIQKTSTFEILLVKRFSGATFDDKFSPSHSSIEKNPSMANKNLLENEAVILSQEQIHNELEKIQSPFVNLIGICFKAYLNLYTESIDRNLAELVEKFVREYQKDITDINAGVFPSCADLFVFYKKCMVQCTQLSSGKTMFELATVFKKYLREYAAKILESRIPKLTSVQPTIGTNLSFLTKDLQNLPTAAGQVIHNFLKEGETPRYTKDEVIRICCIMTTAEYCLETVEQLEDKLKEKIEPIFKDKIDLSEEKDIFHRVISNSIHLLVQDVESGCEPAMIAMSKVQWQNISQVGDQSPFVNSIITHFKQSIPIIRDNLSTSRKYYTQFCHKFVNSFIPKYINTLYKCRPTNDTTSNIMGCEQLLLDTHSLKTTLLDLPSIGSQVVRKAPTSYTKVVVKGMSKAEMIIKIVMAPVSPVQQFIEQYLKILPESSLGEFYKVLEMKSLKKQDQLSLIDLYKKLAPKENLIGDTEDSSNISTVSDSEKGKSLKKFENLLRKRFP</sequence>
<protein>
    <recommendedName>
        <fullName evidence="4">Vacuolar protein sorting-associated protein 53 homolog</fullName>
    </recommendedName>
</protein>
<dbReference type="AlphaFoldDB" id="A0A336KA85"/>
<dbReference type="GO" id="GO:0010008">
    <property type="term" value="C:endosome membrane"/>
    <property type="evidence" value="ECO:0007669"/>
    <property type="project" value="UniProtKB-SubCell"/>
</dbReference>
<dbReference type="Gene3D" id="1.10.357.110">
    <property type="entry name" value="Vacuolar protein sorting-associated protein 53, C-terminus"/>
    <property type="match status" value="1"/>
</dbReference>
<dbReference type="GO" id="GO:0005829">
    <property type="term" value="C:cytosol"/>
    <property type="evidence" value="ECO:0007669"/>
    <property type="project" value="GOC"/>
</dbReference>
<evidence type="ECO:0000259" key="9">
    <source>
        <dbReference type="Pfam" id="PF04100"/>
    </source>
</evidence>
<feature type="coiled-coil region" evidence="8">
    <location>
        <begin position="51"/>
        <end position="110"/>
    </location>
</feature>
<dbReference type="InterPro" id="IPR038260">
    <property type="entry name" value="Vps53_C_sf"/>
</dbReference>
<keyword evidence="8" id="KW-0175">Coiled coil</keyword>
<proteinExistence type="inferred from homology"/>
<evidence type="ECO:0000256" key="2">
    <source>
        <dbReference type="ARBA" id="ARBA00004481"/>
    </source>
</evidence>
<evidence type="ECO:0000256" key="1">
    <source>
        <dbReference type="ARBA" id="ARBA00004150"/>
    </source>
</evidence>
<evidence type="ECO:0000256" key="8">
    <source>
        <dbReference type="SAM" id="Coils"/>
    </source>
</evidence>
<evidence type="ECO:0000256" key="7">
    <source>
        <dbReference type="ARBA" id="ARBA00023136"/>
    </source>
</evidence>
<evidence type="ECO:0000313" key="11">
    <source>
        <dbReference type="EMBL" id="SSW99683.1"/>
    </source>
</evidence>
<dbReference type="PANTHER" id="PTHR12820">
    <property type="entry name" value="VACUOLAR SORTING PROTEIN 53"/>
    <property type="match status" value="1"/>
</dbReference>
<keyword evidence="5" id="KW-0967">Endosome</keyword>
<accession>A0A336KA85</accession>
<comment type="similarity">
    <text evidence="3">Belongs to the VPS53 family.</text>
</comment>
<evidence type="ECO:0000313" key="12">
    <source>
        <dbReference type="EMBL" id="SSX20063.1"/>
    </source>
</evidence>
<organism evidence="11">
    <name type="scientific">Culicoides sonorensis</name>
    <name type="common">Biting midge</name>
    <dbReference type="NCBI Taxonomy" id="179676"/>
    <lineage>
        <taxon>Eukaryota</taxon>
        <taxon>Metazoa</taxon>
        <taxon>Ecdysozoa</taxon>
        <taxon>Arthropoda</taxon>
        <taxon>Hexapoda</taxon>
        <taxon>Insecta</taxon>
        <taxon>Pterygota</taxon>
        <taxon>Neoptera</taxon>
        <taxon>Endopterygota</taxon>
        <taxon>Diptera</taxon>
        <taxon>Nematocera</taxon>
        <taxon>Chironomoidea</taxon>
        <taxon>Ceratopogonidae</taxon>
        <taxon>Ceratopogoninae</taxon>
        <taxon>Culicoides</taxon>
        <taxon>Monoculicoides</taxon>
    </lineage>
</organism>
<evidence type="ECO:0000256" key="4">
    <source>
        <dbReference type="ARBA" id="ARBA00014103"/>
    </source>
</evidence>
<dbReference type="Pfam" id="PF04100">
    <property type="entry name" value="Vps53_N"/>
    <property type="match status" value="1"/>
</dbReference>
<reference evidence="12" key="2">
    <citation type="submission" date="2018-07" db="EMBL/GenBank/DDBJ databases">
        <authorList>
            <person name="Quirk P.G."/>
            <person name="Krulwich T.A."/>
        </authorList>
    </citation>
    <scope>NUCLEOTIDE SEQUENCE</scope>
</reference>
<name>A0A336KA85_CULSO</name>
<gene>
    <name evidence="11" type="primary">CSON000455</name>
</gene>
<dbReference type="EMBL" id="UFQT01000107">
    <property type="protein sequence ID" value="SSX20063.1"/>
    <property type="molecule type" value="Genomic_DNA"/>
</dbReference>
<dbReference type="GO" id="GO:0042147">
    <property type="term" value="P:retrograde transport, endosome to Golgi"/>
    <property type="evidence" value="ECO:0007669"/>
    <property type="project" value="InterPro"/>
</dbReference>
<keyword evidence="7" id="KW-0472">Membrane</keyword>
<dbReference type="EMBL" id="UFQS01000107">
    <property type="protein sequence ID" value="SSW99683.1"/>
    <property type="molecule type" value="Genomic_DNA"/>
</dbReference>
<comment type="subcellular location">
    <subcellularLocation>
        <location evidence="2">Endosome membrane</location>
        <topology evidence="2">Peripheral membrane protein</topology>
    </subcellularLocation>
    <subcellularLocation>
        <location evidence="1">Golgi apparatus</location>
        <location evidence="1">trans-Golgi network membrane</location>
        <topology evidence="1">Peripheral membrane protein</topology>
    </subcellularLocation>
</comment>
<dbReference type="InterPro" id="IPR039766">
    <property type="entry name" value="Vps53"/>
</dbReference>
<evidence type="ECO:0000256" key="6">
    <source>
        <dbReference type="ARBA" id="ARBA00023034"/>
    </source>
</evidence>
<feature type="domain" description="Vps53 C-terminal" evidence="10">
    <location>
        <begin position="703"/>
        <end position="786"/>
    </location>
</feature>
<evidence type="ECO:0000256" key="5">
    <source>
        <dbReference type="ARBA" id="ARBA00022753"/>
    </source>
</evidence>
<reference evidence="11" key="1">
    <citation type="submission" date="2018-04" db="EMBL/GenBank/DDBJ databases">
        <authorList>
            <person name="Go L.Y."/>
            <person name="Mitchell J.A."/>
        </authorList>
    </citation>
    <scope>NUCLEOTIDE SEQUENCE</scope>
    <source>
        <tissue evidence="11">Whole organism</tissue>
    </source>
</reference>
<dbReference type="InterPro" id="IPR007234">
    <property type="entry name" value="Vps53_N"/>
</dbReference>
<evidence type="ECO:0000259" key="10">
    <source>
        <dbReference type="Pfam" id="PF16854"/>
    </source>
</evidence>
<dbReference type="InterPro" id="IPR031745">
    <property type="entry name" value="Vps53_C"/>
</dbReference>
<dbReference type="OMA" id="YKFAEAK"/>